<sequence>MNSYTIISFGVLLAVLAFADAKSIQKRECPFKKYFDANAPKCMDKISEENMGRMMQGNMDNDEIKCFVGCVFENSGFIKDNKIDLTKAKEAIDVFVDEYKKPKDIGDKLYGVVSDCAPEGK</sequence>
<protein>
    <submittedName>
        <fullName evidence="2">Uncharacterized protein</fullName>
    </submittedName>
</protein>
<dbReference type="CDD" id="cd23992">
    <property type="entry name" value="PBP_GOBP"/>
    <property type="match status" value="1"/>
</dbReference>
<dbReference type="AlphaFoldDB" id="A0AAV7IR67"/>
<dbReference type="InterPro" id="IPR036728">
    <property type="entry name" value="PBP_GOBP_sf"/>
</dbReference>
<dbReference type="EMBL" id="JAHXZJ010001119">
    <property type="protein sequence ID" value="KAH0555195.1"/>
    <property type="molecule type" value="Genomic_DNA"/>
</dbReference>
<proteinExistence type="predicted"/>
<evidence type="ECO:0000313" key="3">
    <source>
        <dbReference type="Proteomes" id="UP000826195"/>
    </source>
</evidence>
<reference evidence="2 3" key="1">
    <citation type="journal article" date="2021" name="J. Hered.">
        <title>A chromosome-level genome assembly of the parasitoid wasp, Cotesia glomerata (Hymenoptera: Braconidae).</title>
        <authorList>
            <person name="Pinto B.J."/>
            <person name="Weis J.J."/>
            <person name="Gamble T."/>
            <person name="Ode P.J."/>
            <person name="Paul R."/>
            <person name="Zaspel J.M."/>
        </authorList>
    </citation>
    <scope>NUCLEOTIDE SEQUENCE [LARGE SCALE GENOMIC DNA]</scope>
    <source>
        <strain evidence="2">CgM1</strain>
    </source>
</reference>
<dbReference type="InterPro" id="IPR006170">
    <property type="entry name" value="PBP/GOBP"/>
</dbReference>
<evidence type="ECO:0000313" key="2">
    <source>
        <dbReference type="EMBL" id="KAH0555195.1"/>
    </source>
</evidence>
<feature type="signal peptide" evidence="1">
    <location>
        <begin position="1"/>
        <end position="21"/>
    </location>
</feature>
<dbReference type="Gene3D" id="1.10.238.20">
    <property type="entry name" value="Pheromone/general odorant binding protein domain"/>
    <property type="match status" value="1"/>
</dbReference>
<comment type="caution">
    <text evidence="2">The sequence shown here is derived from an EMBL/GenBank/DDBJ whole genome shotgun (WGS) entry which is preliminary data.</text>
</comment>
<feature type="chain" id="PRO_5043944637" evidence="1">
    <location>
        <begin position="22"/>
        <end position="121"/>
    </location>
</feature>
<accession>A0AAV7IR67</accession>
<dbReference type="Pfam" id="PF01395">
    <property type="entry name" value="PBP_GOBP"/>
    <property type="match status" value="1"/>
</dbReference>
<keyword evidence="1" id="KW-0732">Signal</keyword>
<gene>
    <name evidence="2" type="ORF">KQX54_015960</name>
</gene>
<evidence type="ECO:0000256" key="1">
    <source>
        <dbReference type="SAM" id="SignalP"/>
    </source>
</evidence>
<dbReference type="SUPFAM" id="SSF47565">
    <property type="entry name" value="Insect pheromone/odorant-binding proteins"/>
    <property type="match status" value="1"/>
</dbReference>
<organism evidence="2 3">
    <name type="scientific">Cotesia glomerata</name>
    <name type="common">Lepidopteran parasitic wasp</name>
    <name type="synonym">Apanteles glomeratus</name>
    <dbReference type="NCBI Taxonomy" id="32391"/>
    <lineage>
        <taxon>Eukaryota</taxon>
        <taxon>Metazoa</taxon>
        <taxon>Ecdysozoa</taxon>
        <taxon>Arthropoda</taxon>
        <taxon>Hexapoda</taxon>
        <taxon>Insecta</taxon>
        <taxon>Pterygota</taxon>
        <taxon>Neoptera</taxon>
        <taxon>Endopterygota</taxon>
        <taxon>Hymenoptera</taxon>
        <taxon>Apocrita</taxon>
        <taxon>Ichneumonoidea</taxon>
        <taxon>Braconidae</taxon>
        <taxon>Microgastrinae</taxon>
        <taxon>Cotesia</taxon>
    </lineage>
</organism>
<keyword evidence="3" id="KW-1185">Reference proteome</keyword>
<name>A0AAV7IR67_COTGL</name>
<dbReference type="Proteomes" id="UP000826195">
    <property type="component" value="Unassembled WGS sequence"/>
</dbReference>
<dbReference type="GO" id="GO:0005549">
    <property type="term" value="F:odorant binding"/>
    <property type="evidence" value="ECO:0007669"/>
    <property type="project" value="InterPro"/>
</dbReference>